<feature type="compositionally biased region" description="Low complexity" evidence="1">
    <location>
        <begin position="35"/>
        <end position="79"/>
    </location>
</feature>
<evidence type="ECO:0000256" key="1">
    <source>
        <dbReference type="SAM" id="MobiDB-lite"/>
    </source>
</evidence>
<sequence>MGSRWHLIPTTCFIPSLTHSLSIPTTHSPPTPYRLSSLPYRSPSPSLPSSLPSLPSTSLTSTPALSLSSSTPPTFSPSGSLLAASSTSFFVSSSTGGGGPCPFANVGVGSPVGFVEAPFVAIFFFLYFWEWI</sequence>
<keyword evidence="5" id="KW-1185">Reference proteome</keyword>
<dbReference type="GeneID" id="54547225"/>
<keyword evidence="2" id="KW-1133">Transmembrane helix</keyword>
<dbReference type="EMBL" id="ML986484">
    <property type="protein sequence ID" value="KAF2281233.1"/>
    <property type="molecule type" value="Genomic_DNA"/>
</dbReference>
<dbReference type="Proteomes" id="UP000800097">
    <property type="component" value="Unassembled WGS sequence"/>
</dbReference>
<evidence type="ECO:0000313" key="4">
    <source>
        <dbReference type="EMBL" id="KAF2281233.1"/>
    </source>
</evidence>
<feature type="region of interest" description="Disordered" evidence="1">
    <location>
        <begin position="32"/>
        <end position="79"/>
    </location>
</feature>
<keyword evidence="3" id="KW-0732">Signal</keyword>
<feature type="transmembrane region" description="Helical" evidence="2">
    <location>
        <begin position="112"/>
        <end position="129"/>
    </location>
</feature>
<organism evidence="4 5">
    <name type="scientific">Westerdykella ornata</name>
    <dbReference type="NCBI Taxonomy" id="318751"/>
    <lineage>
        <taxon>Eukaryota</taxon>
        <taxon>Fungi</taxon>
        <taxon>Dikarya</taxon>
        <taxon>Ascomycota</taxon>
        <taxon>Pezizomycotina</taxon>
        <taxon>Dothideomycetes</taxon>
        <taxon>Pleosporomycetidae</taxon>
        <taxon>Pleosporales</taxon>
        <taxon>Sporormiaceae</taxon>
        <taxon>Westerdykella</taxon>
    </lineage>
</organism>
<name>A0A6A6JYR4_WESOR</name>
<dbReference type="AlphaFoldDB" id="A0A6A6JYR4"/>
<feature type="signal peptide" evidence="3">
    <location>
        <begin position="1"/>
        <end position="20"/>
    </location>
</feature>
<protein>
    <recommendedName>
        <fullName evidence="6">REJ domain-containing protein</fullName>
    </recommendedName>
</protein>
<evidence type="ECO:0000313" key="5">
    <source>
        <dbReference type="Proteomes" id="UP000800097"/>
    </source>
</evidence>
<reference evidence="4" key="1">
    <citation type="journal article" date="2020" name="Stud. Mycol.">
        <title>101 Dothideomycetes genomes: a test case for predicting lifestyles and emergence of pathogens.</title>
        <authorList>
            <person name="Haridas S."/>
            <person name="Albert R."/>
            <person name="Binder M."/>
            <person name="Bloem J."/>
            <person name="Labutti K."/>
            <person name="Salamov A."/>
            <person name="Andreopoulos B."/>
            <person name="Baker S."/>
            <person name="Barry K."/>
            <person name="Bills G."/>
            <person name="Bluhm B."/>
            <person name="Cannon C."/>
            <person name="Castanera R."/>
            <person name="Culley D."/>
            <person name="Daum C."/>
            <person name="Ezra D."/>
            <person name="Gonzalez J."/>
            <person name="Henrissat B."/>
            <person name="Kuo A."/>
            <person name="Liang C."/>
            <person name="Lipzen A."/>
            <person name="Lutzoni F."/>
            <person name="Magnuson J."/>
            <person name="Mondo S."/>
            <person name="Nolan M."/>
            <person name="Ohm R."/>
            <person name="Pangilinan J."/>
            <person name="Park H.-J."/>
            <person name="Ramirez L."/>
            <person name="Alfaro M."/>
            <person name="Sun H."/>
            <person name="Tritt A."/>
            <person name="Yoshinaga Y."/>
            <person name="Zwiers L.-H."/>
            <person name="Turgeon B."/>
            <person name="Goodwin S."/>
            <person name="Spatafora J."/>
            <person name="Crous P."/>
            <person name="Grigoriev I."/>
        </authorList>
    </citation>
    <scope>NUCLEOTIDE SEQUENCE</scope>
    <source>
        <strain evidence="4">CBS 379.55</strain>
    </source>
</reference>
<keyword evidence="2" id="KW-0812">Transmembrane</keyword>
<dbReference type="RefSeq" id="XP_033658770.1">
    <property type="nucleotide sequence ID" value="XM_033794050.1"/>
</dbReference>
<gene>
    <name evidence="4" type="ORF">EI97DRAFT_24015</name>
</gene>
<evidence type="ECO:0000256" key="3">
    <source>
        <dbReference type="SAM" id="SignalP"/>
    </source>
</evidence>
<feature type="chain" id="PRO_5025524107" description="REJ domain-containing protein" evidence="3">
    <location>
        <begin position="21"/>
        <end position="132"/>
    </location>
</feature>
<evidence type="ECO:0000256" key="2">
    <source>
        <dbReference type="SAM" id="Phobius"/>
    </source>
</evidence>
<keyword evidence="2" id="KW-0472">Membrane</keyword>
<proteinExistence type="predicted"/>
<evidence type="ECO:0008006" key="6">
    <source>
        <dbReference type="Google" id="ProtNLM"/>
    </source>
</evidence>
<accession>A0A6A6JYR4</accession>